<gene>
    <name evidence="2" type="ORF">FLONG3_9020</name>
</gene>
<dbReference type="OrthoDB" id="3050608at2759"/>
<dbReference type="AlphaFoldDB" id="A0A395S0E6"/>
<reference evidence="2 3" key="1">
    <citation type="journal article" date="2018" name="PLoS Pathog.">
        <title>Evolution of structural diversity of trichothecenes, a family of toxins produced by plant pathogenic and entomopathogenic fungi.</title>
        <authorList>
            <person name="Proctor R.H."/>
            <person name="McCormick S.P."/>
            <person name="Kim H.S."/>
            <person name="Cardoza R.E."/>
            <person name="Stanley A.M."/>
            <person name="Lindo L."/>
            <person name="Kelly A."/>
            <person name="Brown D.W."/>
            <person name="Lee T."/>
            <person name="Vaughan M.M."/>
            <person name="Alexander N.J."/>
            <person name="Busman M."/>
            <person name="Gutierrez S."/>
        </authorList>
    </citation>
    <scope>NUCLEOTIDE SEQUENCE [LARGE SCALE GENOMIC DNA]</scope>
    <source>
        <strain evidence="2 3">NRRL 20695</strain>
    </source>
</reference>
<dbReference type="EMBL" id="PXOG01000228">
    <property type="protein sequence ID" value="RGP65888.1"/>
    <property type="molecule type" value="Genomic_DNA"/>
</dbReference>
<sequence>MDFVKNAMGGNKEGASNSNSAGGAQSQDYVDKAASFINDKAGTNISRDNQEKITDFGRNAYEKQTGNKVDPKISN</sequence>
<feature type="region of interest" description="Disordered" evidence="1">
    <location>
        <begin position="39"/>
        <end position="75"/>
    </location>
</feature>
<feature type="compositionally biased region" description="Polar residues" evidence="1">
    <location>
        <begin position="62"/>
        <end position="75"/>
    </location>
</feature>
<feature type="compositionally biased region" description="Low complexity" evidence="1">
    <location>
        <begin position="9"/>
        <end position="24"/>
    </location>
</feature>
<keyword evidence="3" id="KW-1185">Reference proteome</keyword>
<comment type="caution">
    <text evidence="2">The sequence shown here is derived from an EMBL/GenBank/DDBJ whole genome shotgun (WGS) entry which is preliminary data.</text>
</comment>
<evidence type="ECO:0000313" key="2">
    <source>
        <dbReference type="EMBL" id="RGP65888.1"/>
    </source>
</evidence>
<protein>
    <submittedName>
        <fullName evidence="2">Uncharacterized protein</fullName>
    </submittedName>
</protein>
<evidence type="ECO:0000313" key="3">
    <source>
        <dbReference type="Proteomes" id="UP000266234"/>
    </source>
</evidence>
<dbReference type="Proteomes" id="UP000266234">
    <property type="component" value="Unassembled WGS sequence"/>
</dbReference>
<evidence type="ECO:0000256" key="1">
    <source>
        <dbReference type="SAM" id="MobiDB-lite"/>
    </source>
</evidence>
<organism evidence="2 3">
    <name type="scientific">Fusarium longipes</name>
    <dbReference type="NCBI Taxonomy" id="694270"/>
    <lineage>
        <taxon>Eukaryota</taxon>
        <taxon>Fungi</taxon>
        <taxon>Dikarya</taxon>
        <taxon>Ascomycota</taxon>
        <taxon>Pezizomycotina</taxon>
        <taxon>Sordariomycetes</taxon>
        <taxon>Hypocreomycetidae</taxon>
        <taxon>Hypocreales</taxon>
        <taxon>Nectriaceae</taxon>
        <taxon>Fusarium</taxon>
    </lineage>
</organism>
<accession>A0A395S0E6</accession>
<proteinExistence type="predicted"/>
<name>A0A395S0E6_9HYPO</name>
<feature type="region of interest" description="Disordered" evidence="1">
    <location>
        <begin position="1"/>
        <end position="27"/>
    </location>
</feature>